<feature type="compositionally biased region" description="Polar residues" evidence="1">
    <location>
        <begin position="51"/>
        <end position="60"/>
    </location>
</feature>
<reference evidence="2 3" key="1">
    <citation type="journal article" date="2004" name="Nature">
        <title>Genome sequence of the ultrasmall unicellular red alga Cyanidioschyzon merolae 10D.</title>
        <authorList>
            <person name="Matsuzaki M."/>
            <person name="Misumi O."/>
            <person name="Shin-i T."/>
            <person name="Maruyama S."/>
            <person name="Takahara M."/>
            <person name="Miyagishima S."/>
            <person name="Mori T."/>
            <person name="Nishida K."/>
            <person name="Yagisawa F."/>
            <person name="Nishida K."/>
            <person name="Yoshida Y."/>
            <person name="Nishimura Y."/>
            <person name="Nakao S."/>
            <person name="Kobayashi T."/>
            <person name="Momoyama Y."/>
            <person name="Higashiyama T."/>
            <person name="Minoda A."/>
            <person name="Sano M."/>
            <person name="Nomoto H."/>
            <person name="Oishi K."/>
            <person name="Hayashi H."/>
            <person name="Ohta F."/>
            <person name="Nishizaka S."/>
            <person name="Haga S."/>
            <person name="Miura S."/>
            <person name="Morishita T."/>
            <person name="Kabeya Y."/>
            <person name="Terasawa K."/>
            <person name="Suzuki Y."/>
            <person name="Ishii Y."/>
            <person name="Asakawa S."/>
            <person name="Takano H."/>
            <person name="Ohta N."/>
            <person name="Kuroiwa H."/>
            <person name="Tanaka K."/>
            <person name="Shimizu N."/>
            <person name="Sugano S."/>
            <person name="Sato N."/>
            <person name="Nozaki H."/>
            <person name="Ogasawara N."/>
            <person name="Kohara Y."/>
            <person name="Kuroiwa T."/>
        </authorList>
    </citation>
    <scope>NUCLEOTIDE SEQUENCE [LARGE SCALE GENOMIC DNA]</scope>
    <source>
        <strain evidence="2 3">10D</strain>
    </source>
</reference>
<evidence type="ECO:0000256" key="1">
    <source>
        <dbReference type="SAM" id="MobiDB-lite"/>
    </source>
</evidence>
<evidence type="ECO:0000313" key="3">
    <source>
        <dbReference type="Proteomes" id="UP000007014"/>
    </source>
</evidence>
<sequence length="661" mass="73744">MAHPVSLHWLRRTDDVALHRDAINSVVSVQSSESQPQDELLLSESRAGATASTLGTSSKPSLAEVSTGIKPQTNIQRDSLRLPETEREYEKRSRSSQWANGDLSFPERECPTVEVKPRFRRRIIFGERRQYAFFQDALFPALSDAPETRGAMADSPSADTPKPASLESCSERGNGAALHKTRDSCDVVPAFRESICLGADANRLSAVSGDSLKLEDDSNQKHFSLDSSLGPNSRAALSDEISFPGARTHSSEALQLELNKSAENAECSTIYVYLYPDGYSFSETGYPRFSFDGNSDRILFCLDQGVLPSSFEFRAPKRADSINNVRDAVILDYTRPKPKKFHITLRPDYLNICLAIAESPYARELRQADRVLQLEAELLKLLHVLDDLEPRLDHQTLSSHTESAQVLNFARTARQHVEVTFTRSLPLLRLFLTKRMNRNRRSRGKANIDLASQMLLLVAGNENLNRYRRTRMRSVTGLPRQTSSLELKTPADIAGAQPLRRPSFSNVIGRLLRQLRFVLHRASATTIQPKSNEAPAVTNADEPSGQLDTPTASDRNARPASRSGEPRIVCLLDIIVRPQRGCECVIRRGQEKNRDLDILRIPVGSERNAHIFANQFRRLMRGEGFVCEQDLTLPSENRVTGEDNASETPAADASALRLTNE</sequence>
<protein>
    <submittedName>
        <fullName evidence="2">Uncharacterized protein</fullName>
    </submittedName>
</protein>
<feature type="region of interest" description="Disordered" evidence="1">
    <location>
        <begin position="51"/>
        <end position="101"/>
    </location>
</feature>
<proteinExistence type="predicted"/>
<dbReference type="KEGG" id="cme:CYME_CML182C"/>
<name>M1VDF4_CYAM1</name>
<dbReference type="RefSeq" id="XP_005536818.1">
    <property type="nucleotide sequence ID" value="XM_005536761.1"/>
</dbReference>
<dbReference type="HOGENOM" id="CLU_415259_0_0_1"/>
<dbReference type="EMBL" id="AP006494">
    <property type="protein sequence ID" value="BAM80782.1"/>
    <property type="molecule type" value="Genomic_DNA"/>
</dbReference>
<dbReference type="AlphaFoldDB" id="M1VDF4"/>
<dbReference type="Gramene" id="CML182CT">
    <property type="protein sequence ID" value="CML182CT"/>
    <property type="gene ID" value="CML182C"/>
</dbReference>
<evidence type="ECO:0000313" key="2">
    <source>
        <dbReference type="EMBL" id="BAM80782.1"/>
    </source>
</evidence>
<feature type="region of interest" description="Disordered" evidence="1">
    <location>
        <begin position="528"/>
        <end position="562"/>
    </location>
</feature>
<feature type="compositionally biased region" description="Basic and acidic residues" evidence="1">
    <location>
        <begin position="78"/>
        <end position="93"/>
    </location>
</feature>
<dbReference type="OrthoDB" id="10516470at2759"/>
<organism evidence="2 3">
    <name type="scientific">Cyanidioschyzon merolae (strain NIES-3377 / 10D)</name>
    <name type="common">Unicellular red alga</name>
    <dbReference type="NCBI Taxonomy" id="280699"/>
    <lineage>
        <taxon>Eukaryota</taxon>
        <taxon>Rhodophyta</taxon>
        <taxon>Bangiophyceae</taxon>
        <taxon>Cyanidiales</taxon>
        <taxon>Cyanidiaceae</taxon>
        <taxon>Cyanidioschyzon</taxon>
    </lineage>
</organism>
<dbReference type="Proteomes" id="UP000007014">
    <property type="component" value="Chromosome 12"/>
</dbReference>
<feature type="region of interest" description="Disordered" evidence="1">
    <location>
        <begin position="147"/>
        <end position="173"/>
    </location>
</feature>
<accession>M1VDF4</accession>
<dbReference type="GeneID" id="16994603"/>
<reference evidence="2 3" key="2">
    <citation type="journal article" date="2007" name="BMC Biol.">
        <title>A 100%-complete sequence reveals unusually simple genomic features in the hot-spring red alga Cyanidioschyzon merolae.</title>
        <authorList>
            <person name="Nozaki H."/>
            <person name="Takano H."/>
            <person name="Misumi O."/>
            <person name="Terasawa K."/>
            <person name="Matsuzaki M."/>
            <person name="Maruyama S."/>
            <person name="Nishida K."/>
            <person name="Yagisawa F."/>
            <person name="Yoshida Y."/>
            <person name="Fujiwara T."/>
            <person name="Takio S."/>
            <person name="Tamura K."/>
            <person name="Chung S.J."/>
            <person name="Nakamura S."/>
            <person name="Kuroiwa H."/>
            <person name="Tanaka K."/>
            <person name="Sato N."/>
            <person name="Kuroiwa T."/>
        </authorList>
    </citation>
    <scope>NUCLEOTIDE SEQUENCE [LARGE SCALE GENOMIC DNA]</scope>
    <source>
        <strain evidence="2 3">10D</strain>
    </source>
</reference>
<feature type="region of interest" description="Disordered" evidence="1">
    <location>
        <begin position="636"/>
        <end position="661"/>
    </location>
</feature>
<gene>
    <name evidence="2" type="ORF">CYME_CML182C</name>
</gene>
<keyword evidence="3" id="KW-1185">Reference proteome</keyword>